<evidence type="ECO:0000256" key="8">
    <source>
        <dbReference type="HAMAP-Rule" id="MF_01310"/>
    </source>
</evidence>
<dbReference type="AlphaFoldDB" id="A0A0E2H3S6"/>
<dbReference type="InterPro" id="IPR036967">
    <property type="entry name" value="Ribosomal_uS11_sf"/>
</dbReference>
<comment type="function">
    <text evidence="7 8">Located on the platform of the 30S subunit, it bridges several disparate RNA helices of the 16S rRNA. Forms part of the Shine-Dalgarno cleft in the 70S ribosome.</text>
</comment>
<evidence type="ECO:0000256" key="4">
    <source>
        <dbReference type="ARBA" id="ARBA00022980"/>
    </source>
</evidence>
<evidence type="ECO:0000256" key="5">
    <source>
        <dbReference type="ARBA" id="ARBA00023274"/>
    </source>
</evidence>
<dbReference type="GO" id="GO:0003735">
    <property type="term" value="F:structural constituent of ribosome"/>
    <property type="evidence" value="ECO:0007669"/>
    <property type="project" value="InterPro"/>
</dbReference>
<dbReference type="Gene3D" id="3.30.420.80">
    <property type="entry name" value="Ribosomal protein S11"/>
    <property type="match status" value="1"/>
</dbReference>
<name>A0A0E2H3S6_9FIRM</name>
<organism evidence="10 11">
    <name type="scientific">[Clostridium] clostridioforme 90A8</name>
    <dbReference type="NCBI Taxonomy" id="999408"/>
    <lineage>
        <taxon>Bacteria</taxon>
        <taxon>Bacillati</taxon>
        <taxon>Bacillota</taxon>
        <taxon>Clostridia</taxon>
        <taxon>Lachnospirales</taxon>
        <taxon>Lachnospiraceae</taxon>
        <taxon>Enterocloster</taxon>
    </lineage>
</organism>
<dbReference type="PANTHER" id="PTHR11759">
    <property type="entry name" value="40S RIBOSOMAL PROTEIN S14/30S RIBOSOMAL PROTEIN S11"/>
    <property type="match status" value="1"/>
</dbReference>
<dbReference type="PATRIC" id="fig|999408.3.peg.5271"/>
<protein>
    <recommendedName>
        <fullName evidence="6 8">Small ribosomal subunit protein uS11</fullName>
    </recommendedName>
</protein>
<dbReference type="InterPro" id="IPR019981">
    <property type="entry name" value="Ribosomal_uS11_bac-type"/>
</dbReference>
<keyword evidence="2 8" id="KW-0699">rRNA-binding</keyword>
<dbReference type="InterPro" id="IPR018102">
    <property type="entry name" value="Ribosomal_uS11_CS"/>
</dbReference>
<keyword evidence="4 8" id="KW-0689">Ribosomal protein</keyword>
<dbReference type="GeneID" id="23114460"/>
<comment type="subunit">
    <text evidence="8">Part of the 30S ribosomal subunit. Interacts with proteins S7 and S18. Binds to IF-3.</text>
</comment>
<evidence type="ECO:0000256" key="3">
    <source>
        <dbReference type="ARBA" id="ARBA00022884"/>
    </source>
</evidence>
<dbReference type="GO" id="GO:1990904">
    <property type="term" value="C:ribonucleoprotein complex"/>
    <property type="evidence" value="ECO:0007669"/>
    <property type="project" value="UniProtKB-KW"/>
</dbReference>
<reference evidence="10 11" key="1">
    <citation type="submission" date="2013-01" db="EMBL/GenBank/DDBJ databases">
        <title>The Genome Sequence of Clostridium clostridioforme 90A8.</title>
        <authorList>
            <consortium name="The Broad Institute Genome Sequencing Platform"/>
            <person name="Earl A."/>
            <person name="Ward D."/>
            <person name="Feldgarden M."/>
            <person name="Gevers D."/>
            <person name="Courvalin P."/>
            <person name="Lambert T."/>
            <person name="Walker B."/>
            <person name="Young S.K."/>
            <person name="Zeng Q."/>
            <person name="Gargeya S."/>
            <person name="Fitzgerald M."/>
            <person name="Haas B."/>
            <person name="Abouelleil A."/>
            <person name="Alvarado L."/>
            <person name="Arachchi H.M."/>
            <person name="Berlin A.M."/>
            <person name="Chapman S.B."/>
            <person name="Dewar J."/>
            <person name="Goldberg J."/>
            <person name="Griggs A."/>
            <person name="Gujja S."/>
            <person name="Hansen M."/>
            <person name="Howarth C."/>
            <person name="Imamovic A."/>
            <person name="Larimer J."/>
            <person name="McCowan C."/>
            <person name="Murphy C."/>
            <person name="Neiman D."/>
            <person name="Pearson M."/>
            <person name="Priest M."/>
            <person name="Roberts A."/>
            <person name="Saif S."/>
            <person name="Shea T."/>
            <person name="Sisk P."/>
            <person name="Sykes S."/>
            <person name="Wortman J."/>
            <person name="Nusbaum C."/>
            <person name="Birren B."/>
        </authorList>
    </citation>
    <scope>NUCLEOTIDE SEQUENCE [LARGE SCALE GENOMIC DNA]</scope>
    <source>
        <strain evidence="10 11">90A8</strain>
    </source>
</reference>
<comment type="similarity">
    <text evidence="1 8 9">Belongs to the universal ribosomal protein uS11 family.</text>
</comment>
<keyword evidence="3 8" id="KW-0694">RNA-binding</keyword>
<sequence length="134" mass="14165">MAKKVSTTAKKVTKKRVKKNVERGQAHIQSSFNNTIVTLTDAQGNALSWASAGGLGFRGSRKSTPYAAQMAAETATKAALVHGLKSVDVMVKGPGSGREAAIRALQACGLEVTSIKDVTPVPHNGCRPPKRRRV</sequence>
<gene>
    <name evidence="8" type="primary">rpsK</name>
    <name evidence="10" type="ORF">HMPREF1090_04892</name>
</gene>
<dbReference type="NCBIfam" id="NF003698">
    <property type="entry name" value="PRK05309.1"/>
    <property type="match status" value="1"/>
</dbReference>
<dbReference type="HOGENOM" id="CLU_072439_5_0_9"/>
<dbReference type="FunFam" id="3.30.420.80:FF:000001">
    <property type="entry name" value="30S ribosomal protein S11"/>
    <property type="match status" value="1"/>
</dbReference>
<comment type="caution">
    <text evidence="10">The sequence shown here is derived from an EMBL/GenBank/DDBJ whole genome shotgun (WGS) entry which is preliminary data.</text>
</comment>
<dbReference type="PIRSF" id="PIRSF002131">
    <property type="entry name" value="Ribosomal_S11"/>
    <property type="match status" value="1"/>
</dbReference>
<evidence type="ECO:0000256" key="2">
    <source>
        <dbReference type="ARBA" id="ARBA00022730"/>
    </source>
</evidence>
<proteinExistence type="inferred from homology"/>
<dbReference type="RefSeq" id="WP_002566488.1">
    <property type="nucleotide sequence ID" value="NZ_KB850990.1"/>
</dbReference>
<dbReference type="GO" id="GO:0019843">
    <property type="term" value="F:rRNA binding"/>
    <property type="evidence" value="ECO:0007669"/>
    <property type="project" value="UniProtKB-UniRule"/>
</dbReference>
<evidence type="ECO:0000256" key="9">
    <source>
        <dbReference type="RuleBase" id="RU003629"/>
    </source>
</evidence>
<dbReference type="Proteomes" id="UP000013085">
    <property type="component" value="Unassembled WGS sequence"/>
</dbReference>
<dbReference type="PROSITE" id="PS00054">
    <property type="entry name" value="RIBOSOMAL_S11"/>
    <property type="match status" value="1"/>
</dbReference>
<evidence type="ECO:0000256" key="6">
    <source>
        <dbReference type="ARBA" id="ARBA00035160"/>
    </source>
</evidence>
<keyword evidence="5 8" id="KW-0687">Ribonucleoprotein</keyword>
<evidence type="ECO:0000313" key="11">
    <source>
        <dbReference type="Proteomes" id="UP000013085"/>
    </source>
</evidence>
<dbReference type="Pfam" id="PF00411">
    <property type="entry name" value="Ribosomal_S11"/>
    <property type="match status" value="1"/>
</dbReference>
<dbReference type="HAMAP" id="MF_01310">
    <property type="entry name" value="Ribosomal_uS11"/>
    <property type="match status" value="1"/>
</dbReference>
<dbReference type="GeneID" id="57962003"/>
<evidence type="ECO:0000256" key="7">
    <source>
        <dbReference type="ARBA" id="ARBA00058053"/>
    </source>
</evidence>
<accession>A0A0E2H3S6</accession>
<evidence type="ECO:0000313" key="10">
    <source>
        <dbReference type="EMBL" id="ENZ08379.1"/>
    </source>
</evidence>
<dbReference type="GO" id="GO:0005840">
    <property type="term" value="C:ribosome"/>
    <property type="evidence" value="ECO:0007669"/>
    <property type="project" value="UniProtKB-KW"/>
</dbReference>
<evidence type="ECO:0000256" key="1">
    <source>
        <dbReference type="ARBA" id="ARBA00006194"/>
    </source>
</evidence>
<dbReference type="SUPFAM" id="SSF53137">
    <property type="entry name" value="Translational machinery components"/>
    <property type="match status" value="1"/>
</dbReference>
<dbReference type="InterPro" id="IPR001971">
    <property type="entry name" value="Ribosomal_uS11"/>
</dbReference>
<dbReference type="GO" id="GO:0006412">
    <property type="term" value="P:translation"/>
    <property type="evidence" value="ECO:0007669"/>
    <property type="project" value="UniProtKB-UniRule"/>
</dbReference>
<dbReference type="NCBIfam" id="TIGR03632">
    <property type="entry name" value="uS11_bact"/>
    <property type="match status" value="1"/>
</dbReference>
<dbReference type="EMBL" id="AGYR01000061">
    <property type="protein sequence ID" value="ENZ08379.1"/>
    <property type="molecule type" value="Genomic_DNA"/>
</dbReference>